<feature type="transmembrane region" description="Helical" evidence="1">
    <location>
        <begin position="105"/>
        <end position="129"/>
    </location>
</feature>
<dbReference type="InterPro" id="IPR050640">
    <property type="entry name" value="Bact_2-comp_sensor_kinase"/>
</dbReference>
<feature type="transmembrane region" description="Helical" evidence="1">
    <location>
        <begin position="7"/>
        <end position="24"/>
    </location>
</feature>
<keyword evidence="1" id="KW-0812">Transmembrane</keyword>
<dbReference type="GO" id="GO:0016301">
    <property type="term" value="F:kinase activity"/>
    <property type="evidence" value="ECO:0007669"/>
    <property type="project" value="UniProtKB-KW"/>
</dbReference>
<protein>
    <submittedName>
        <fullName evidence="3">Histidine kinase</fullName>
    </submittedName>
</protein>
<keyword evidence="1" id="KW-1133">Transmembrane helix</keyword>
<sequence length="336" mass="38103">MKPIINITILFAFANLMVLYSALLQGGSSFVYHPDAPVWIFLQCLLAQGLTLFLYRSLSCRRGNQPFELRHFFAVLVASNISFVLLSAVLSLGVELLFGLQQQEAIHIVLMLLMSFILHLVVGGFTLAFKAFVRANQQQVALQASQKSLAMSQLKMLQQQIDPHFLFNNLNVLSALIQRNPMDADEFLNAFCEIYRYVMQSQDKTYASLAQELAFAEDYMHLLGQRFQHAYRLQLEVDPKMLERLIVPCALQLALENVTKHNQANHDDPMLIRIFVEDEHLVISNPIREKPFRQPSNGIGLNNLSQRYLSVFDKNIGVKSTAGQFSLSLPLMTQPA</sequence>
<dbReference type="PANTHER" id="PTHR34220">
    <property type="entry name" value="SENSOR HISTIDINE KINASE YPDA"/>
    <property type="match status" value="1"/>
</dbReference>
<dbReference type="RefSeq" id="WP_207379959.1">
    <property type="nucleotide sequence ID" value="NZ_CP071502.1"/>
</dbReference>
<reference evidence="3 4" key="1">
    <citation type="submission" date="2021-03" db="EMBL/GenBank/DDBJ databases">
        <title>Novel species identification of genus Shewanella.</title>
        <authorList>
            <person name="Liu G."/>
            <person name="Zhang Q."/>
        </authorList>
    </citation>
    <scope>NUCLEOTIDE SEQUENCE [LARGE SCALE GENOMIC DNA]</scope>
    <source>
        <strain evidence="3 4">FJAT-52962</strain>
    </source>
</reference>
<dbReference type="Pfam" id="PF06580">
    <property type="entry name" value="His_kinase"/>
    <property type="match status" value="1"/>
</dbReference>
<organism evidence="3 4">
    <name type="scientific">Shewanella sedimentimangrovi</name>
    <dbReference type="NCBI Taxonomy" id="2814293"/>
    <lineage>
        <taxon>Bacteria</taxon>
        <taxon>Pseudomonadati</taxon>
        <taxon>Pseudomonadota</taxon>
        <taxon>Gammaproteobacteria</taxon>
        <taxon>Alteromonadales</taxon>
        <taxon>Shewanellaceae</taxon>
        <taxon>Shewanella</taxon>
    </lineage>
</organism>
<feature type="domain" description="Signal transduction histidine kinase internal region" evidence="2">
    <location>
        <begin position="153"/>
        <end position="229"/>
    </location>
</feature>
<dbReference type="EMBL" id="CP071502">
    <property type="protein sequence ID" value="QSX36605.1"/>
    <property type="molecule type" value="Genomic_DNA"/>
</dbReference>
<keyword evidence="3" id="KW-0808">Transferase</keyword>
<dbReference type="PANTHER" id="PTHR34220:SF7">
    <property type="entry name" value="SENSOR HISTIDINE KINASE YPDA"/>
    <property type="match status" value="1"/>
</dbReference>
<proteinExistence type="predicted"/>
<gene>
    <name evidence="3" type="ORF">JYB85_15140</name>
</gene>
<keyword evidence="3" id="KW-0418">Kinase</keyword>
<dbReference type="InterPro" id="IPR010559">
    <property type="entry name" value="Sig_transdc_His_kin_internal"/>
</dbReference>
<evidence type="ECO:0000313" key="3">
    <source>
        <dbReference type="EMBL" id="QSX36605.1"/>
    </source>
</evidence>
<dbReference type="Proteomes" id="UP000663207">
    <property type="component" value="Chromosome"/>
</dbReference>
<evidence type="ECO:0000259" key="2">
    <source>
        <dbReference type="Pfam" id="PF06580"/>
    </source>
</evidence>
<keyword evidence="1" id="KW-0472">Membrane</keyword>
<name>A0ABX7R164_9GAMM</name>
<accession>A0ABX7R164</accession>
<evidence type="ECO:0000313" key="4">
    <source>
        <dbReference type="Proteomes" id="UP000663207"/>
    </source>
</evidence>
<evidence type="ECO:0000256" key="1">
    <source>
        <dbReference type="SAM" id="Phobius"/>
    </source>
</evidence>
<feature type="transmembrane region" description="Helical" evidence="1">
    <location>
        <begin position="67"/>
        <end position="93"/>
    </location>
</feature>
<feature type="transmembrane region" description="Helical" evidence="1">
    <location>
        <begin position="36"/>
        <end position="55"/>
    </location>
</feature>
<keyword evidence="4" id="KW-1185">Reference proteome</keyword>